<dbReference type="InterPro" id="IPR036271">
    <property type="entry name" value="Tet_transcr_reg_TetR-rel_C_sf"/>
</dbReference>
<sequence length="200" mass="23182">MDKTDKCEKAEKCCDKRELIIQAALELVAEQGFHGAPMAMIAEKAGVGAGTIYRYFENKDDLIRWIYKNVEERFVEVMMQGYPENGAVRERLLHIGTELVRHLIREPLQLRFVEQFHNSPYGVDHRREKLFSEGRKDVISDLFQEALQQQIFKPLELAILFSLFFGPLVDICRDHILGFIKLDDALIEQVVGACWDALRR</sequence>
<dbReference type="PROSITE" id="PS50977">
    <property type="entry name" value="HTH_TETR_2"/>
    <property type="match status" value="1"/>
</dbReference>
<dbReference type="InterPro" id="IPR009057">
    <property type="entry name" value="Homeodomain-like_sf"/>
</dbReference>
<dbReference type="InterPro" id="IPR050109">
    <property type="entry name" value="HTH-type_TetR-like_transc_reg"/>
</dbReference>
<protein>
    <submittedName>
        <fullName evidence="4">TetR/AcrR family transcriptional regulator</fullName>
    </submittedName>
</protein>
<accession>A0A4S1CGQ7</accession>
<evidence type="ECO:0000256" key="1">
    <source>
        <dbReference type="ARBA" id="ARBA00023125"/>
    </source>
</evidence>
<reference evidence="4 5" key="1">
    <citation type="submission" date="2019-04" db="EMBL/GenBank/DDBJ databases">
        <title>Geobacter oryzae sp. nov., ferric-reducing bacteria isolated from paddy soil.</title>
        <authorList>
            <person name="Xu Z."/>
            <person name="Masuda Y."/>
            <person name="Itoh H."/>
            <person name="Senoo K."/>
        </authorList>
    </citation>
    <scope>NUCLEOTIDE SEQUENCE [LARGE SCALE GENOMIC DNA]</scope>
    <source>
        <strain evidence="4 5">Red111</strain>
    </source>
</reference>
<dbReference type="GO" id="GO:0003700">
    <property type="term" value="F:DNA-binding transcription factor activity"/>
    <property type="evidence" value="ECO:0007669"/>
    <property type="project" value="TreeGrafter"/>
</dbReference>
<dbReference type="InterPro" id="IPR054422">
    <property type="entry name" value="TetR-like_HI_0893_C"/>
</dbReference>
<dbReference type="PANTHER" id="PTHR30055:SF207">
    <property type="entry name" value="HTH-TYPE TRANSCRIPTIONAL REPRESSOR FATR"/>
    <property type="match status" value="1"/>
</dbReference>
<gene>
    <name evidence="4" type="ORF">E4633_10705</name>
</gene>
<dbReference type="AlphaFoldDB" id="A0A4S1CGQ7"/>
<evidence type="ECO:0000259" key="3">
    <source>
        <dbReference type="PROSITE" id="PS50977"/>
    </source>
</evidence>
<keyword evidence="5" id="KW-1185">Reference proteome</keyword>
<dbReference type="GO" id="GO:0000976">
    <property type="term" value="F:transcription cis-regulatory region binding"/>
    <property type="evidence" value="ECO:0007669"/>
    <property type="project" value="TreeGrafter"/>
</dbReference>
<dbReference type="Gene3D" id="1.10.357.10">
    <property type="entry name" value="Tetracycline Repressor, domain 2"/>
    <property type="match status" value="1"/>
</dbReference>
<dbReference type="InterPro" id="IPR001647">
    <property type="entry name" value="HTH_TetR"/>
</dbReference>
<keyword evidence="1 2" id="KW-0238">DNA-binding</keyword>
<feature type="DNA-binding region" description="H-T-H motif" evidence="2">
    <location>
        <begin position="37"/>
        <end position="56"/>
    </location>
</feature>
<dbReference type="SUPFAM" id="SSF46689">
    <property type="entry name" value="Homeodomain-like"/>
    <property type="match status" value="1"/>
</dbReference>
<dbReference type="Proteomes" id="UP000306416">
    <property type="component" value="Unassembled WGS sequence"/>
</dbReference>
<dbReference type="PRINTS" id="PR00455">
    <property type="entry name" value="HTHTETR"/>
</dbReference>
<feature type="domain" description="HTH tetR-type" evidence="3">
    <location>
        <begin position="14"/>
        <end position="74"/>
    </location>
</feature>
<evidence type="ECO:0000256" key="2">
    <source>
        <dbReference type="PROSITE-ProRule" id="PRU00335"/>
    </source>
</evidence>
<comment type="caution">
    <text evidence="4">The sequence shown here is derived from an EMBL/GenBank/DDBJ whole genome shotgun (WGS) entry which is preliminary data.</text>
</comment>
<evidence type="ECO:0000313" key="5">
    <source>
        <dbReference type="Proteomes" id="UP000306416"/>
    </source>
</evidence>
<dbReference type="EMBL" id="SRSC01000002">
    <property type="protein sequence ID" value="TGU72751.1"/>
    <property type="molecule type" value="Genomic_DNA"/>
</dbReference>
<organism evidence="4 5">
    <name type="scientific">Geomonas terrae</name>
    <dbReference type="NCBI Taxonomy" id="2562681"/>
    <lineage>
        <taxon>Bacteria</taxon>
        <taxon>Pseudomonadati</taxon>
        <taxon>Thermodesulfobacteriota</taxon>
        <taxon>Desulfuromonadia</taxon>
        <taxon>Geobacterales</taxon>
        <taxon>Geobacteraceae</taxon>
        <taxon>Geomonas</taxon>
    </lineage>
</organism>
<dbReference type="Pfam" id="PF00440">
    <property type="entry name" value="TetR_N"/>
    <property type="match status" value="1"/>
</dbReference>
<dbReference type="PANTHER" id="PTHR30055">
    <property type="entry name" value="HTH-TYPE TRANSCRIPTIONAL REGULATOR RUTR"/>
    <property type="match status" value="1"/>
</dbReference>
<dbReference type="SUPFAM" id="SSF48498">
    <property type="entry name" value="Tetracyclin repressor-like, C-terminal domain"/>
    <property type="match status" value="1"/>
</dbReference>
<dbReference type="Pfam" id="PF22604">
    <property type="entry name" value="TetR_HI_0893_C"/>
    <property type="match status" value="1"/>
</dbReference>
<dbReference type="RefSeq" id="WP_135870224.1">
    <property type="nucleotide sequence ID" value="NZ_SRSC01000002.1"/>
</dbReference>
<proteinExistence type="predicted"/>
<evidence type="ECO:0000313" key="4">
    <source>
        <dbReference type="EMBL" id="TGU72751.1"/>
    </source>
</evidence>
<name>A0A4S1CGQ7_9BACT</name>